<feature type="domain" description="DUF1330" evidence="1">
    <location>
        <begin position="2"/>
        <end position="95"/>
    </location>
</feature>
<evidence type="ECO:0000259" key="1">
    <source>
        <dbReference type="Pfam" id="PF07045"/>
    </source>
</evidence>
<dbReference type="SUPFAM" id="SSF54909">
    <property type="entry name" value="Dimeric alpha+beta barrel"/>
    <property type="match status" value="1"/>
</dbReference>
<dbReference type="PANTHER" id="PTHR41521:SF4">
    <property type="entry name" value="BLR0684 PROTEIN"/>
    <property type="match status" value="1"/>
</dbReference>
<reference evidence="2 3" key="1">
    <citation type="submission" date="2017-01" db="EMBL/GenBank/DDBJ databases">
        <authorList>
            <person name="Mah S.A."/>
            <person name="Swanson W.J."/>
            <person name="Moy G.W."/>
            <person name="Vacquier V.D."/>
        </authorList>
    </citation>
    <scope>NUCLEOTIDE SEQUENCE [LARGE SCALE GENOMIC DNA]</scope>
    <source>
        <strain evidence="2">PDD-32b-74</strain>
    </source>
</reference>
<gene>
    <name evidence="2" type="ORF">BW686_05060</name>
</gene>
<protein>
    <recommendedName>
        <fullName evidence="1">DUF1330 domain-containing protein</fullName>
    </recommendedName>
</protein>
<name>A0A244EW18_PSESX</name>
<comment type="caution">
    <text evidence="2">The sequence shown here is derived from an EMBL/GenBank/DDBJ whole genome shotgun (WGS) entry which is preliminary data.</text>
</comment>
<evidence type="ECO:0000313" key="2">
    <source>
        <dbReference type="EMBL" id="OUM08684.1"/>
    </source>
</evidence>
<dbReference type="AlphaFoldDB" id="A0A244EW18"/>
<dbReference type="InterPro" id="IPR011008">
    <property type="entry name" value="Dimeric_a/b-barrel"/>
</dbReference>
<proteinExistence type="predicted"/>
<dbReference type="OrthoDB" id="516779at2"/>
<sequence>MKAYWIAHVDVTDPQQYSEYTQRAPAAFQLFGGKFLARGGRSEAIEGRVTPQRTVIIEFESYEQAVACYQSPQYQNAMSHRQGASNAEIVIVEGVESSR</sequence>
<dbReference type="InterPro" id="IPR010753">
    <property type="entry name" value="DUF1330"/>
</dbReference>
<dbReference type="Pfam" id="PF07045">
    <property type="entry name" value="DUF1330"/>
    <property type="match status" value="1"/>
</dbReference>
<organism evidence="2 3">
    <name type="scientific">Pseudomonas syringae</name>
    <dbReference type="NCBI Taxonomy" id="317"/>
    <lineage>
        <taxon>Bacteria</taxon>
        <taxon>Pseudomonadati</taxon>
        <taxon>Pseudomonadota</taxon>
        <taxon>Gammaproteobacteria</taxon>
        <taxon>Pseudomonadales</taxon>
        <taxon>Pseudomonadaceae</taxon>
        <taxon>Pseudomonas</taxon>
    </lineage>
</organism>
<dbReference type="Proteomes" id="UP000195128">
    <property type="component" value="Unassembled WGS sequence"/>
</dbReference>
<dbReference type="EMBL" id="MTSA01000003">
    <property type="protein sequence ID" value="OUM08684.1"/>
    <property type="molecule type" value="Genomic_DNA"/>
</dbReference>
<evidence type="ECO:0000313" key="3">
    <source>
        <dbReference type="Proteomes" id="UP000195128"/>
    </source>
</evidence>
<dbReference type="RefSeq" id="WP_084914936.1">
    <property type="nucleotide sequence ID" value="NZ_JAHZNS010000021.1"/>
</dbReference>
<dbReference type="PANTHER" id="PTHR41521">
    <property type="match status" value="1"/>
</dbReference>
<dbReference type="Gene3D" id="3.30.70.100">
    <property type="match status" value="1"/>
</dbReference>
<accession>A0A244EW18</accession>